<keyword evidence="3" id="KW-1185">Reference proteome</keyword>
<evidence type="ECO:0000256" key="1">
    <source>
        <dbReference type="SAM" id="Phobius"/>
    </source>
</evidence>
<dbReference type="Proteomes" id="UP000642070">
    <property type="component" value="Unassembled WGS sequence"/>
</dbReference>
<evidence type="ECO:0000313" key="2">
    <source>
        <dbReference type="EMBL" id="GGM52538.1"/>
    </source>
</evidence>
<proteinExistence type="predicted"/>
<gene>
    <name evidence="2" type="ORF">GCM10007977_062550</name>
</gene>
<dbReference type="EMBL" id="BMPI01000035">
    <property type="protein sequence ID" value="GGM52538.1"/>
    <property type="molecule type" value="Genomic_DNA"/>
</dbReference>
<accession>A0A917U206</accession>
<dbReference type="RefSeq" id="WP_190253569.1">
    <property type="nucleotide sequence ID" value="NZ_BMPI01000035.1"/>
</dbReference>
<reference evidence="2" key="2">
    <citation type="submission" date="2020-09" db="EMBL/GenBank/DDBJ databases">
        <authorList>
            <person name="Sun Q."/>
            <person name="Ohkuma M."/>
        </authorList>
    </citation>
    <scope>NUCLEOTIDE SEQUENCE</scope>
    <source>
        <strain evidence="2">JCM 19831</strain>
    </source>
</reference>
<keyword evidence="1" id="KW-0812">Transmembrane</keyword>
<sequence length="84" mass="9486">MSDDVWLIAAAVPPMVFALVLALRAAPQHWSLRGPQRRARDAQQLFRWVNAAGRHVSTFRRLFAIGPFTVYVARYKPGHVDDGD</sequence>
<protein>
    <submittedName>
        <fullName evidence="2">Uncharacterized protein</fullName>
    </submittedName>
</protein>
<dbReference type="AlphaFoldDB" id="A0A917U206"/>
<evidence type="ECO:0000313" key="3">
    <source>
        <dbReference type="Proteomes" id="UP000642070"/>
    </source>
</evidence>
<reference evidence="2" key="1">
    <citation type="journal article" date="2014" name="Int. J. Syst. Evol. Microbiol.">
        <title>Complete genome sequence of Corynebacterium casei LMG S-19264T (=DSM 44701T), isolated from a smear-ripened cheese.</title>
        <authorList>
            <consortium name="US DOE Joint Genome Institute (JGI-PGF)"/>
            <person name="Walter F."/>
            <person name="Albersmeier A."/>
            <person name="Kalinowski J."/>
            <person name="Ruckert C."/>
        </authorList>
    </citation>
    <scope>NUCLEOTIDE SEQUENCE</scope>
    <source>
        <strain evidence="2">JCM 19831</strain>
    </source>
</reference>
<name>A0A917U206_9ACTN</name>
<feature type="transmembrane region" description="Helical" evidence="1">
    <location>
        <begin position="6"/>
        <end position="26"/>
    </location>
</feature>
<comment type="caution">
    <text evidence="2">The sequence shown here is derived from an EMBL/GenBank/DDBJ whole genome shotgun (WGS) entry which is preliminary data.</text>
</comment>
<organism evidence="2 3">
    <name type="scientific">Dactylosporangium sucinum</name>
    <dbReference type="NCBI Taxonomy" id="1424081"/>
    <lineage>
        <taxon>Bacteria</taxon>
        <taxon>Bacillati</taxon>
        <taxon>Actinomycetota</taxon>
        <taxon>Actinomycetes</taxon>
        <taxon>Micromonosporales</taxon>
        <taxon>Micromonosporaceae</taxon>
        <taxon>Dactylosporangium</taxon>
    </lineage>
</organism>
<keyword evidence="1" id="KW-1133">Transmembrane helix</keyword>
<keyword evidence="1" id="KW-0472">Membrane</keyword>